<evidence type="ECO:0000256" key="1">
    <source>
        <dbReference type="ARBA" id="ARBA00002397"/>
    </source>
</evidence>
<organism evidence="5 6">
    <name type="scientific">Marinobacterium stanieri</name>
    <dbReference type="NCBI Taxonomy" id="49186"/>
    <lineage>
        <taxon>Bacteria</taxon>
        <taxon>Pseudomonadati</taxon>
        <taxon>Pseudomonadota</taxon>
        <taxon>Gammaproteobacteria</taxon>
        <taxon>Oceanospirillales</taxon>
        <taxon>Oceanospirillaceae</taxon>
        <taxon>Marinobacterium</taxon>
    </lineage>
</organism>
<dbReference type="Pfam" id="PF05130">
    <property type="entry name" value="FlgN"/>
    <property type="match status" value="1"/>
</dbReference>
<proteinExistence type="inferred from homology"/>
<dbReference type="GO" id="GO:0044780">
    <property type="term" value="P:bacterial-type flagellum assembly"/>
    <property type="evidence" value="ECO:0007669"/>
    <property type="project" value="InterPro"/>
</dbReference>
<comment type="similarity">
    <text evidence="2">Belongs to the FlgN family.</text>
</comment>
<sequence>MSANVPDANFSAQLGSLLDQSTKLLEQLEPLLETELQALQDRDTGALTQNNEQKVTCLSELDRVIKARDEMLRQYQVASTSESVLTFFASLPAPADKLLTQAWEKLEQQFDTIKKLNLRNEQVLLRSKQNTDQLLALLQGHARSNTVYNNQGDEGRYEGQRSLGKA</sequence>
<dbReference type="SUPFAM" id="SSF140566">
    <property type="entry name" value="FlgN-like"/>
    <property type="match status" value="1"/>
</dbReference>
<keyword evidence="5" id="KW-0966">Cell projection</keyword>
<reference evidence="5 6" key="1">
    <citation type="submission" date="2017-01" db="EMBL/GenBank/DDBJ databases">
        <authorList>
            <person name="Mah S.A."/>
            <person name="Swanson W.J."/>
            <person name="Moy G.W."/>
            <person name="Vacquier V.D."/>
        </authorList>
    </citation>
    <scope>NUCLEOTIDE SEQUENCE [LARGE SCALE GENOMIC DNA]</scope>
    <source>
        <strain evidence="5 6">DSM 7027</strain>
    </source>
</reference>
<feature type="region of interest" description="Disordered" evidence="4">
    <location>
        <begin position="146"/>
        <end position="166"/>
    </location>
</feature>
<keyword evidence="3" id="KW-1005">Bacterial flagellum biogenesis</keyword>
<accession>A0A1N6X3H7</accession>
<dbReference type="EMBL" id="FTMN01000012">
    <property type="protein sequence ID" value="SIQ96857.1"/>
    <property type="molecule type" value="Genomic_DNA"/>
</dbReference>
<name>A0A1N6X3H7_9GAMM</name>
<dbReference type="InterPro" id="IPR036679">
    <property type="entry name" value="FlgN-like_sf"/>
</dbReference>
<keyword evidence="5" id="KW-0282">Flagellum</keyword>
<evidence type="ECO:0000256" key="4">
    <source>
        <dbReference type="SAM" id="MobiDB-lite"/>
    </source>
</evidence>
<evidence type="ECO:0000256" key="3">
    <source>
        <dbReference type="ARBA" id="ARBA00022795"/>
    </source>
</evidence>
<dbReference type="InterPro" id="IPR007809">
    <property type="entry name" value="FlgN-like"/>
</dbReference>
<dbReference type="Gene3D" id="1.20.58.300">
    <property type="entry name" value="FlgN-like"/>
    <property type="match status" value="1"/>
</dbReference>
<dbReference type="RefSeq" id="WP_076465903.1">
    <property type="nucleotide sequence ID" value="NZ_FTMN01000012.1"/>
</dbReference>
<dbReference type="Proteomes" id="UP000186895">
    <property type="component" value="Unassembled WGS sequence"/>
</dbReference>
<protein>
    <submittedName>
        <fullName evidence="5">Flagellar biosynthesis/type III secretory pathway chaperone</fullName>
    </submittedName>
</protein>
<gene>
    <name evidence="5" type="ORF">SAMN05421647_11299</name>
</gene>
<evidence type="ECO:0000313" key="5">
    <source>
        <dbReference type="EMBL" id="SIQ96857.1"/>
    </source>
</evidence>
<keyword evidence="6" id="KW-1185">Reference proteome</keyword>
<dbReference type="eggNOG" id="COG3418">
    <property type="taxonomic scope" value="Bacteria"/>
</dbReference>
<dbReference type="AlphaFoldDB" id="A0A1N6X3H7"/>
<comment type="function">
    <text evidence="1">Required for the efficient initiation of filament assembly.</text>
</comment>
<evidence type="ECO:0000313" key="6">
    <source>
        <dbReference type="Proteomes" id="UP000186895"/>
    </source>
</evidence>
<dbReference type="STRING" id="49186.SAMN05421647_11299"/>
<evidence type="ECO:0000256" key="2">
    <source>
        <dbReference type="ARBA" id="ARBA00007703"/>
    </source>
</evidence>
<keyword evidence="5" id="KW-0969">Cilium</keyword>